<dbReference type="InterPro" id="IPR006311">
    <property type="entry name" value="TAT_signal"/>
</dbReference>
<dbReference type="EMBL" id="SNZF01000012">
    <property type="protein sequence ID" value="TDR34897.1"/>
    <property type="molecule type" value="Genomic_DNA"/>
</dbReference>
<dbReference type="CDD" id="cd13865">
    <property type="entry name" value="CuRO_1_LCC_like_3"/>
    <property type="match status" value="1"/>
</dbReference>
<dbReference type="eggNOG" id="COG2132">
    <property type="taxonomic scope" value="Bacteria"/>
</dbReference>
<dbReference type="PANTHER" id="PTHR11709:SF394">
    <property type="entry name" value="FI03373P-RELATED"/>
    <property type="match status" value="1"/>
</dbReference>
<comment type="caution">
    <text evidence="8">The sequence shown here is derived from an EMBL/GenBank/DDBJ whole genome shotgun (WGS) entry which is preliminary data.</text>
</comment>
<dbReference type="GO" id="GO:0005507">
    <property type="term" value="F:copper ion binding"/>
    <property type="evidence" value="ECO:0007669"/>
    <property type="project" value="InterPro"/>
</dbReference>
<dbReference type="STRING" id="69279.BG36_04695"/>
<feature type="domain" description="Plastocyanin-like" evidence="7">
    <location>
        <begin position="61"/>
        <end position="147"/>
    </location>
</feature>
<feature type="chain" id="PRO_5044538144" evidence="4">
    <location>
        <begin position="26"/>
        <end position="513"/>
    </location>
</feature>
<reference evidence="9 11" key="2">
    <citation type="submission" date="2019-03" db="EMBL/GenBank/DDBJ databases">
        <title>Genomic Encyclopedia of Type Strains, Phase IV (KMG-IV): sequencing the most valuable type-strain genomes for metagenomic binning, comparative biology and taxonomic classification.</title>
        <authorList>
            <person name="Goeker M."/>
        </authorList>
    </citation>
    <scope>NUCLEOTIDE SEQUENCE [LARGE SCALE GENOMIC DNA]</scope>
    <source>
        <strain evidence="9 11">DSM 11603</strain>
    </source>
</reference>
<evidence type="ECO:0000259" key="5">
    <source>
        <dbReference type="Pfam" id="PF00394"/>
    </source>
</evidence>
<accession>A0A011VHK7</accession>
<dbReference type="PANTHER" id="PTHR11709">
    <property type="entry name" value="MULTI-COPPER OXIDASE"/>
    <property type="match status" value="1"/>
</dbReference>
<dbReference type="Pfam" id="PF07732">
    <property type="entry name" value="Cu-oxidase_3"/>
    <property type="match status" value="1"/>
</dbReference>
<proteinExistence type="predicted"/>
<dbReference type="InterPro" id="IPR011706">
    <property type="entry name" value="Cu-oxidase_C"/>
</dbReference>
<evidence type="ECO:0000256" key="2">
    <source>
        <dbReference type="ARBA" id="ARBA00023002"/>
    </source>
</evidence>
<evidence type="ECO:0000259" key="6">
    <source>
        <dbReference type="Pfam" id="PF07731"/>
    </source>
</evidence>
<protein>
    <submittedName>
        <fullName evidence="8 9">Copper oxidase</fullName>
    </submittedName>
</protein>
<dbReference type="Proteomes" id="UP000019849">
    <property type="component" value="Unassembled WGS sequence"/>
</dbReference>
<evidence type="ECO:0000256" key="4">
    <source>
        <dbReference type="SAM" id="SignalP"/>
    </source>
</evidence>
<evidence type="ECO:0000256" key="3">
    <source>
        <dbReference type="ARBA" id="ARBA00023008"/>
    </source>
</evidence>
<dbReference type="InterPro" id="IPR008972">
    <property type="entry name" value="Cupredoxin"/>
</dbReference>
<dbReference type="HOGENOM" id="CLU_009100_6_0_5"/>
<keyword evidence="11" id="KW-1185">Reference proteome</keyword>
<keyword evidence="1" id="KW-0479">Metal-binding</keyword>
<dbReference type="EMBL" id="JENY01000014">
    <property type="protein sequence ID" value="EXL07885.1"/>
    <property type="molecule type" value="Genomic_DNA"/>
</dbReference>
<keyword evidence="4" id="KW-0732">Signal</keyword>
<keyword evidence="3" id="KW-0186">Copper</keyword>
<gene>
    <name evidence="8" type="ORF">BG36_04695</name>
    <name evidence="9" type="ORF">DES43_112109</name>
</gene>
<dbReference type="Pfam" id="PF00394">
    <property type="entry name" value="Cu-oxidase"/>
    <property type="match status" value="1"/>
</dbReference>
<dbReference type="RefSeq" id="WP_035026746.1">
    <property type="nucleotide sequence ID" value="NZ_KK073887.1"/>
</dbReference>
<feature type="domain" description="Plastocyanin-like" evidence="6">
    <location>
        <begin position="400"/>
        <end position="512"/>
    </location>
</feature>
<dbReference type="InterPro" id="IPR001117">
    <property type="entry name" value="Cu-oxidase_2nd"/>
</dbReference>
<dbReference type="InterPro" id="IPR002355">
    <property type="entry name" value="Cu_oxidase_Cu_BS"/>
</dbReference>
<dbReference type="InterPro" id="IPR045087">
    <property type="entry name" value="Cu-oxidase_fam"/>
</dbReference>
<feature type="signal peptide" evidence="4">
    <location>
        <begin position="1"/>
        <end position="25"/>
    </location>
</feature>
<evidence type="ECO:0000256" key="1">
    <source>
        <dbReference type="ARBA" id="ARBA00022723"/>
    </source>
</evidence>
<name>A0A011VHK7_9HYPH</name>
<feature type="domain" description="Plastocyanin-like" evidence="5">
    <location>
        <begin position="252"/>
        <end position="343"/>
    </location>
</feature>
<dbReference type="SUPFAM" id="SSF49503">
    <property type="entry name" value="Cupredoxins"/>
    <property type="match status" value="3"/>
</dbReference>
<dbReference type="Gene3D" id="2.60.40.420">
    <property type="entry name" value="Cupredoxins - blue copper proteins"/>
    <property type="match status" value="3"/>
</dbReference>
<dbReference type="CDD" id="cd13896">
    <property type="entry name" value="CuRO_3_CopA"/>
    <property type="match status" value="1"/>
</dbReference>
<evidence type="ECO:0000313" key="10">
    <source>
        <dbReference type="Proteomes" id="UP000019849"/>
    </source>
</evidence>
<evidence type="ECO:0000259" key="7">
    <source>
        <dbReference type="Pfam" id="PF07732"/>
    </source>
</evidence>
<dbReference type="PROSITE" id="PS00080">
    <property type="entry name" value="MULTICOPPER_OXIDASE2"/>
    <property type="match status" value="1"/>
</dbReference>
<dbReference type="Proteomes" id="UP000294958">
    <property type="component" value="Unassembled WGS sequence"/>
</dbReference>
<dbReference type="PATRIC" id="fig|69279.3.peg.2328"/>
<dbReference type="OrthoDB" id="9757546at2"/>
<dbReference type="PROSITE" id="PS51318">
    <property type="entry name" value="TAT"/>
    <property type="match status" value="1"/>
</dbReference>
<dbReference type="AlphaFoldDB" id="A0A011VHK7"/>
<sequence>MTMTRRGFLAAGTAVLATANLPAFAQQQLPAPIRLAATSRVLDVNGRAATVFGLAGPSGQGLILDPGQRFRVDLTNDLPEPTLVHWHGQIPPNVQDGVPDIPMPMLKPGESRSYDFEPLAGTYWMHSHVPMQEIRLLAAPLIVRSAQDVAADRQEVTLFLHDFAFKSPEEVMAEIRQGHGGGSHGEPAEGEAHSMAPATETEEMDHGAMGHGTMNHDAMGGDMQGMMQNMMPGMMGDMAGMEMDLNDYNWDAYLANDRTLADPEIVKVERGGRVRLRVINAAAATVFWIDTGQAAARLIAVDGHDIQTLDGNRFGLAMGQRLDLELDLPDEAGSWPILALREGARERTGIVLATTGAQITKIPELADEEAQAFDTDLSQELRLEARQNLPERAVERSHIVMLGGTMDPYVWTINGAVWGQHRPIVAKTGERVLLSFHNMSMMGHPMHLHGHVFQVVDINGRKVNGARRDTVYVPPMSMVTVALDAGEPARWMLHCHHMPHLETGMMTEFQVTA</sequence>
<dbReference type="GO" id="GO:0016491">
    <property type="term" value="F:oxidoreductase activity"/>
    <property type="evidence" value="ECO:0007669"/>
    <property type="project" value="UniProtKB-KW"/>
</dbReference>
<evidence type="ECO:0000313" key="11">
    <source>
        <dbReference type="Proteomes" id="UP000294958"/>
    </source>
</evidence>
<dbReference type="InterPro" id="IPR011707">
    <property type="entry name" value="Cu-oxidase-like_N"/>
</dbReference>
<evidence type="ECO:0000313" key="9">
    <source>
        <dbReference type="EMBL" id="TDR34897.1"/>
    </source>
</evidence>
<organism evidence="8 10">
    <name type="scientific">Aquamicrobium defluvii</name>
    <dbReference type="NCBI Taxonomy" id="69279"/>
    <lineage>
        <taxon>Bacteria</taxon>
        <taxon>Pseudomonadati</taxon>
        <taxon>Pseudomonadota</taxon>
        <taxon>Alphaproteobacteria</taxon>
        <taxon>Hyphomicrobiales</taxon>
        <taxon>Phyllobacteriaceae</taxon>
        <taxon>Aquamicrobium</taxon>
    </lineage>
</organism>
<evidence type="ECO:0000313" key="8">
    <source>
        <dbReference type="EMBL" id="EXL07885.1"/>
    </source>
</evidence>
<dbReference type="Pfam" id="PF07731">
    <property type="entry name" value="Cu-oxidase_2"/>
    <property type="match status" value="1"/>
</dbReference>
<dbReference type="CDD" id="cd13887">
    <property type="entry name" value="CuRO_2_MCO_like_2"/>
    <property type="match status" value="1"/>
</dbReference>
<reference evidence="8 10" key="1">
    <citation type="submission" date="2014-02" db="EMBL/GenBank/DDBJ databases">
        <title>Aquamicrobium defluvii Genome sequencing.</title>
        <authorList>
            <person name="Wang X."/>
        </authorList>
    </citation>
    <scope>NUCLEOTIDE SEQUENCE [LARGE SCALE GENOMIC DNA]</scope>
    <source>
        <strain evidence="8 10">W13Z1</strain>
    </source>
</reference>
<keyword evidence="2" id="KW-0560">Oxidoreductase</keyword>
<dbReference type="InterPro" id="IPR034279">
    <property type="entry name" value="CuRO_3_CopA"/>
</dbReference>